<keyword evidence="5" id="KW-1160">Virus entry into host cell</keyword>
<evidence type="ECO:0000256" key="4">
    <source>
        <dbReference type="ARBA" id="ARBA00022844"/>
    </source>
</evidence>
<dbReference type="GO" id="GO:0098015">
    <property type="term" value="C:virus tail"/>
    <property type="evidence" value="ECO:0007669"/>
    <property type="project" value="UniProtKB-KW"/>
</dbReference>
<dbReference type="Proteomes" id="UP000223907">
    <property type="component" value="Segment"/>
</dbReference>
<evidence type="ECO:0000256" key="3">
    <source>
        <dbReference type="ARBA" id="ARBA00022732"/>
    </source>
</evidence>
<comment type="subcellular location">
    <subcellularLocation>
        <location evidence="1">Virion</location>
    </subcellularLocation>
</comment>
<evidence type="ECO:0000256" key="1">
    <source>
        <dbReference type="ARBA" id="ARBA00004328"/>
    </source>
</evidence>
<protein>
    <submittedName>
        <fullName evidence="7">Putative tailspike protein</fullName>
    </submittedName>
</protein>
<reference evidence="7 8" key="1">
    <citation type="submission" date="2015-07" db="EMBL/GenBank/DDBJ databases">
        <title>Bateriophages against Dickeya spp. of Phalaenopsis orchids.</title>
        <authorList>
            <person name="Dreo T."/>
            <person name="Naglic T."/>
            <person name="Alic S."/>
            <person name="Peterka M."/>
            <person name="Ravnikar M."/>
        </authorList>
    </citation>
    <scope>NUCLEOTIDE SEQUENCE [LARGE SCALE GENOMIC DNA]</scope>
</reference>
<name>A0A219MH45_9CAUD</name>
<dbReference type="GO" id="GO:0098994">
    <property type="term" value="P:symbiont entry into host cell via disruption of host cell envelope"/>
    <property type="evidence" value="ECO:0007669"/>
    <property type="project" value="UniProtKB-KW"/>
</dbReference>
<dbReference type="SUPFAM" id="SSF51126">
    <property type="entry name" value="Pectin lyase-like"/>
    <property type="match status" value="1"/>
</dbReference>
<keyword evidence="3" id="KW-1227">Viral tail protein</keyword>
<keyword evidence="2" id="KW-1235">Degradation of host cell envelope components during virus entry</keyword>
<keyword evidence="4" id="KW-0946">Virion</keyword>
<evidence type="ECO:0000256" key="5">
    <source>
        <dbReference type="ARBA" id="ARBA00023296"/>
    </source>
</evidence>
<proteinExistence type="predicted"/>
<gene>
    <name evidence="7" type="ORF">BF2512_09</name>
</gene>
<dbReference type="InterPro" id="IPR011050">
    <property type="entry name" value="Pectin_lyase_fold/virulence"/>
</dbReference>
<dbReference type="GO" id="GO:0098996">
    <property type="term" value="P:symbiont entry into host cell via disruption of host cell glycocalyx"/>
    <property type="evidence" value="ECO:0007669"/>
    <property type="project" value="UniProtKB-KW"/>
</dbReference>
<organism evidence="7 8">
    <name type="scientific">Dickeya phage BF25/12</name>
    <dbReference type="NCBI Taxonomy" id="1698708"/>
    <lineage>
        <taxon>Viruses</taxon>
        <taxon>Duplodnaviria</taxon>
        <taxon>Heunggongvirae</taxon>
        <taxon>Uroviricota</taxon>
        <taxon>Caudoviricetes</taxon>
        <taxon>Autographivirales</taxon>
        <taxon>Autoscriptoviridae</taxon>
        <taxon>Corkvirinae</taxon>
        <taxon>Stompvirus</taxon>
        <taxon>Stompvirus BF2512</taxon>
    </lineage>
</organism>
<evidence type="ECO:0000256" key="2">
    <source>
        <dbReference type="ARBA" id="ARBA00022717"/>
    </source>
</evidence>
<evidence type="ECO:0000313" key="8">
    <source>
        <dbReference type="Proteomes" id="UP000223907"/>
    </source>
</evidence>
<sequence>MTLVKTIPYQFMQGTNNLLDVQDSAQARINIGAASEVALSTSVAFLSARLGVWLDDYILAEETTWDNAIQRALSAAILAGTGIVFSANVYTFAHPVVLNMPSKGLTLQGAGVDRTVLSFPSAVTGEVQLTIQSATDWYDFKWFGMSVVGSFAGTLVQIGRDNYVDPLNVAYFQDLAILNSGVSNESTVGLKLNYVVNSNFIGVRANCYANGLGQNIGRALVIRQLGFSNFGSCSFGNASYGISFLDGFSNGNVWHACDVENVNIGIYNGSANAGRNTFVGGQYSLWTQFAVQAPVGSGSNSRIEIINGNFSQTTNLVDPANCVGVRISGLQWDVSTPSVPVSEGALQNTTGQSIDVYLSGGTGFSGVDVDGIQLGARQYVHLKPGQTIRLTYASAPSWIWRQSM</sequence>
<evidence type="ECO:0000256" key="6">
    <source>
        <dbReference type="ARBA" id="ARBA00035731"/>
    </source>
</evidence>
<evidence type="ECO:0000313" key="7">
    <source>
        <dbReference type="EMBL" id="ALA46466.1"/>
    </source>
</evidence>
<keyword evidence="8" id="KW-1185">Reference proteome</keyword>
<keyword evidence="6" id="KW-1238">Degradation of host capsule during virus entry</keyword>
<dbReference type="EMBL" id="KT240186">
    <property type="protein sequence ID" value="ALA46466.1"/>
    <property type="molecule type" value="Genomic_DNA"/>
</dbReference>
<accession>A0A219MH45</accession>